<keyword evidence="2 4" id="KW-0808">Transferase</keyword>
<sequence>MVLTTPGRTTNAAASQSGAMSAGPQGTPTPPARPTLMDALAPIASRHTQIKPPPSPSAMRPRRPNAAELRGVAETALISLAARAVAPKRFPHLRFRDPLAEAAARDLRLDVERYADTDQRSLDIIARSWILDELVGGFTSRFANAQILNLGAGLTTQFHRMDNGFMTWIDVDLPEIVELRNALLPSRARQRSVASDLNRQDWAQSLPLRKAPTLVLIEGVTMFLDPAVVRRLFDDLAAITTGLDAELVFDFVPKALCGRPDAINAVVRGRNEAGGKPVLFRWGIRRDRELNAGVKEWTLVRNLPIEPPAQAAPRKLMNRLLNPFGGSGPRRGIAQMRRAPDPA</sequence>
<evidence type="ECO:0000256" key="3">
    <source>
        <dbReference type="SAM" id="MobiDB-lite"/>
    </source>
</evidence>
<feature type="region of interest" description="Disordered" evidence="3">
    <location>
        <begin position="1"/>
        <end position="34"/>
    </location>
</feature>
<evidence type="ECO:0000256" key="1">
    <source>
        <dbReference type="ARBA" id="ARBA00022603"/>
    </source>
</evidence>
<organism evidence="4 5">
    <name type="scientific">Pseudoxanthobacter soli DSM 19599</name>
    <dbReference type="NCBI Taxonomy" id="1123029"/>
    <lineage>
        <taxon>Bacteria</taxon>
        <taxon>Pseudomonadati</taxon>
        <taxon>Pseudomonadota</taxon>
        <taxon>Alphaproteobacteria</taxon>
        <taxon>Hyphomicrobiales</taxon>
        <taxon>Segnochrobactraceae</taxon>
        <taxon>Pseudoxanthobacter</taxon>
    </lineage>
</organism>
<dbReference type="EMBL" id="FRXO01000004">
    <property type="protein sequence ID" value="SHO65720.1"/>
    <property type="molecule type" value="Genomic_DNA"/>
</dbReference>
<evidence type="ECO:0000313" key="4">
    <source>
        <dbReference type="EMBL" id="SHO65720.1"/>
    </source>
</evidence>
<dbReference type="InterPro" id="IPR029063">
    <property type="entry name" value="SAM-dependent_MTases_sf"/>
</dbReference>
<protein>
    <submittedName>
        <fullName evidence="4">O-Methyltransferase involved in polyketide biosynthesis</fullName>
    </submittedName>
</protein>
<keyword evidence="1 4" id="KW-0489">Methyltransferase</keyword>
<dbReference type="PANTHER" id="PTHR43619">
    <property type="entry name" value="S-ADENOSYL-L-METHIONINE-DEPENDENT METHYLTRANSFERASE YKTD-RELATED"/>
    <property type="match status" value="1"/>
</dbReference>
<gene>
    <name evidence="4" type="ORF">SAMN02745172_02366</name>
</gene>
<evidence type="ECO:0000313" key="5">
    <source>
        <dbReference type="Proteomes" id="UP000186406"/>
    </source>
</evidence>
<dbReference type="OrthoDB" id="9800233at2"/>
<dbReference type="Gene3D" id="3.40.50.150">
    <property type="entry name" value="Vaccinia Virus protein VP39"/>
    <property type="match status" value="1"/>
</dbReference>
<dbReference type="PANTHER" id="PTHR43619:SF2">
    <property type="entry name" value="S-ADENOSYL-L-METHIONINE-DEPENDENT METHYLTRANSFERASES SUPERFAMILY PROTEIN"/>
    <property type="match status" value="1"/>
</dbReference>
<dbReference type="GO" id="GO:0008168">
    <property type="term" value="F:methyltransferase activity"/>
    <property type="evidence" value="ECO:0007669"/>
    <property type="project" value="UniProtKB-KW"/>
</dbReference>
<feature type="compositionally biased region" description="Low complexity" evidence="3">
    <location>
        <begin position="12"/>
        <end position="26"/>
    </location>
</feature>
<name>A0A1M7ZLF0_9HYPH</name>
<dbReference type="GO" id="GO:0032259">
    <property type="term" value="P:methylation"/>
    <property type="evidence" value="ECO:0007669"/>
    <property type="project" value="UniProtKB-KW"/>
</dbReference>
<reference evidence="4 5" key="1">
    <citation type="submission" date="2016-12" db="EMBL/GenBank/DDBJ databases">
        <authorList>
            <person name="Song W.-J."/>
            <person name="Kurnit D.M."/>
        </authorList>
    </citation>
    <scope>NUCLEOTIDE SEQUENCE [LARGE SCALE GENOMIC DNA]</scope>
    <source>
        <strain evidence="4 5">DSM 19599</strain>
    </source>
</reference>
<evidence type="ECO:0000256" key="2">
    <source>
        <dbReference type="ARBA" id="ARBA00022679"/>
    </source>
</evidence>
<accession>A0A1M7ZLF0</accession>
<dbReference type="Pfam" id="PF04072">
    <property type="entry name" value="LCM"/>
    <property type="match status" value="1"/>
</dbReference>
<dbReference type="Proteomes" id="UP000186406">
    <property type="component" value="Unassembled WGS sequence"/>
</dbReference>
<dbReference type="AlphaFoldDB" id="A0A1M7ZLF0"/>
<dbReference type="SUPFAM" id="SSF53335">
    <property type="entry name" value="S-adenosyl-L-methionine-dependent methyltransferases"/>
    <property type="match status" value="1"/>
</dbReference>
<feature type="compositionally biased region" description="Polar residues" evidence="3">
    <location>
        <begin position="1"/>
        <end position="11"/>
    </location>
</feature>
<dbReference type="STRING" id="1123029.SAMN02745172_02366"/>
<keyword evidence="5" id="KW-1185">Reference proteome</keyword>
<proteinExistence type="predicted"/>
<dbReference type="InterPro" id="IPR007213">
    <property type="entry name" value="Ppm1/Ppm2/Tcmp"/>
</dbReference>